<keyword evidence="1" id="KW-0812">Transmembrane</keyword>
<feature type="transmembrane region" description="Helical" evidence="1">
    <location>
        <begin position="12"/>
        <end position="31"/>
    </location>
</feature>
<proteinExistence type="predicted"/>
<organism evidence="2 3">
    <name type="scientific">Paraclostridium bifermentans</name>
    <name type="common">Clostridium bifermentans</name>
    <dbReference type="NCBI Taxonomy" id="1490"/>
    <lineage>
        <taxon>Bacteria</taxon>
        <taxon>Bacillati</taxon>
        <taxon>Bacillota</taxon>
        <taxon>Clostridia</taxon>
        <taxon>Peptostreptococcales</taxon>
        <taxon>Peptostreptococcaceae</taxon>
        <taxon>Paraclostridium</taxon>
    </lineage>
</organism>
<comment type="caution">
    <text evidence="2">The sequence shown here is derived from an EMBL/GenBank/DDBJ whole genome shotgun (WGS) entry which is preliminary data.</text>
</comment>
<dbReference type="AlphaFoldDB" id="A0AA44DJI8"/>
<evidence type="ECO:0000313" key="3">
    <source>
        <dbReference type="Proteomes" id="UP000573963"/>
    </source>
</evidence>
<evidence type="ECO:0000313" key="2">
    <source>
        <dbReference type="EMBL" id="NME08654.1"/>
    </source>
</evidence>
<dbReference type="EMBL" id="JABAFD010000002">
    <property type="protein sequence ID" value="NME08654.1"/>
    <property type="molecule type" value="Genomic_DNA"/>
</dbReference>
<keyword evidence="1" id="KW-0472">Membrane</keyword>
<dbReference type="Proteomes" id="UP000573963">
    <property type="component" value="Unassembled WGS sequence"/>
</dbReference>
<dbReference type="RefSeq" id="WP_168931110.1">
    <property type="nucleotide sequence ID" value="NZ_JABAFD010000002.1"/>
</dbReference>
<name>A0AA44DJI8_PARBF</name>
<accession>A0AA44DJI8</accession>
<sequence>MQGNINTILDSSLVSALLGSLVGGLITWLVTSRSLNKQFEYQKSVSDKERTKKLIEALISVKSEVKSNVKNLDNFTSGMEDSIISLKEDIFSDDKLRKYRDIIEIEKGAEFIDEISKCFEGMYGLCNMEDLVYIFVKSSINQGKKIQEILEKEIEVQRKIM</sequence>
<gene>
    <name evidence="2" type="ORF">HF875_03930</name>
</gene>
<evidence type="ECO:0000256" key="1">
    <source>
        <dbReference type="SAM" id="Phobius"/>
    </source>
</evidence>
<reference evidence="2 3" key="1">
    <citation type="submission" date="2020-04" db="EMBL/GenBank/DDBJ databases">
        <authorList>
            <person name="Hitch T.C.A."/>
            <person name="Wylensek D."/>
            <person name="Clavel T."/>
        </authorList>
    </citation>
    <scope>NUCLEOTIDE SEQUENCE [LARGE SCALE GENOMIC DNA]</scope>
    <source>
        <strain evidence="2 3">Med78_4-601-WT-2</strain>
    </source>
</reference>
<keyword evidence="1" id="KW-1133">Transmembrane helix</keyword>
<protein>
    <submittedName>
        <fullName evidence="2">Uncharacterized protein</fullName>
    </submittedName>
</protein>